<dbReference type="InterPro" id="IPR033992">
    <property type="entry name" value="NKR-like_CTLD"/>
</dbReference>
<keyword evidence="2" id="KW-0430">Lectin</keyword>
<feature type="region of interest" description="Disordered" evidence="3">
    <location>
        <begin position="1"/>
        <end position="30"/>
    </location>
</feature>
<dbReference type="InterPro" id="IPR001304">
    <property type="entry name" value="C-type_lectin-like"/>
</dbReference>
<evidence type="ECO:0000256" key="3">
    <source>
        <dbReference type="SAM" id="MobiDB-lite"/>
    </source>
</evidence>
<feature type="domain" description="C-type lectin" evidence="4">
    <location>
        <begin position="92"/>
        <end position="180"/>
    </location>
</feature>
<dbReference type="Proteomes" id="UP000694393">
    <property type="component" value="Unplaced"/>
</dbReference>
<reference evidence="5" key="2">
    <citation type="submission" date="2025-09" db="UniProtKB">
        <authorList>
            <consortium name="Ensembl"/>
        </authorList>
    </citation>
    <scope>IDENTIFICATION</scope>
</reference>
<dbReference type="GO" id="GO:0030246">
    <property type="term" value="F:carbohydrate binding"/>
    <property type="evidence" value="ECO:0007669"/>
    <property type="project" value="UniProtKB-KW"/>
</dbReference>
<protein>
    <recommendedName>
        <fullName evidence="4">C-type lectin domain-containing protein</fullName>
    </recommendedName>
</protein>
<dbReference type="GO" id="GO:0005886">
    <property type="term" value="C:plasma membrane"/>
    <property type="evidence" value="ECO:0007669"/>
    <property type="project" value="UniProtKB-SubCell"/>
</dbReference>
<organism evidence="5 6">
    <name type="scientific">Pelusios castaneus</name>
    <name type="common">West African mud turtle</name>
    <dbReference type="NCBI Taxonomy" id="367368"/>
    <lineage>
        <taxon>Eukaryota</taxon>
        <taxon>Metazoa</taxon>
        <taxon>Chordata</taxon>
        <taxon>Craniata</taxon>
        <taxon>Vertebrata</taxon>
        <taxon>Euteleostomi</taxon>
        <taxon>Archelosauria</taxon>
        <taxon>Testudinata</taxon>
        <taxon>Testudines</taxon>
        <taxon>Pleurodira</taxon>
        <taxon>Pelomedusidae</taxon>
        <taxon>Pelusios</taxon>
    </lineage>
</organism>
<keyword evidence="6" id="KW-1185">Reference proteome</keyword>
<comment type="subcellular location">
    <subcellularLocation>
        <location evidence="1">Cell membrane</location>
        <topology evidence="1">Single-pass type II membrane protein</topology>
    </subcellularLocation>
</comment>
<dbReference type="PANTHER" id="PTHR45710">
    <property type="entry name" value="C-TYPE LECTIN DOMAIN-CONTAINING PROTEIN 180"/>
    <property type="match status" value="1"/>
</dbReference>
<dbReference type="AlphaFoldDB" id="A0A8C8RFP2"/>
<dbReference type="PANTHER" id="PTHR45710:SF35">
    <property type="entry name" value="C-TYPE LECTIN DOMAIN FAMILY 2 MEMBER D"/>
    <property type="match status" value="1"/>
</dbReference>
<dbReference type="InterPro" id="IPR016187">
    <property type="entry name" value="CTDL_fold"/>
</dbReference>
<dbReference type="SMART" id="SM00034">
    <property type="entry name" value="CLECT"/>
    <property type="match status" value="1"/>
</dbReference>
<sequence>CRASSGSRSDNPPLGLHSQGPPGSLKSSSQRFEGSGSLACRGPFSCFILTAGLQVPLSHHVPVPFSAWPRKYPSADLGPPAGPTCPDGWVGFQGKCYYFSEDEGNWTSSQTHCSALNASLAGIDTQQDMVRGTFDHWIGLRRDLGLPWKWANGFESLGSSIEFMPTTSQCFGKSSLLCSWAASWALSPGQQQVM</sequence>
<evidence type="ECO:0000313" key="6">
    <source>
        <dbReference type="Proteomes" id="UP000694393"/>
    </source>
</evidence>
<name>A0A8C8RFP2_9SAUR</name>
<dbReference type="Gene3D" id="3.10.100.10">
    <property type="entry name" value="Mannose-Binding Protein A, subunit A"/>
    <property type="match status" value="1"/>
</dbReference>
<dbReference type="CDD" id="cd03593">
    <property type="entry name" value="CLECT_NK_receptors_like"/>
    <property type="match status" value="1"/>
</dbReference>
<accession>A0A8C8RFP2</accession>
<dbReference type="SUPFAM" id="SSF56436">
    <property type="entry name" value="C-type lectin-like"/>
    <property type="match status" value="1"/>
</dbReference>
<evidence type="ECO:0000256" key="1">
    <source>
        <dbReference type="ARBA" id="ARBA00004401"/>
    </source>
</evidence>
<reference evidence="5" key="1">
    <citation type="submission" date="2025-08" db="UniProtKB">
        <authorList>
            <consortium name="Ensembl"/>
        </authorList>
    </citation>
    <scope>IDENTIFICATION</scope>
</reference>
<evidence type="ECO:0000256" key="2">
    <source>
        <dbReference type="ARBA" id="ARBA00022734"/>
    </source>
</evidence>
<dbReference type="PROSITE" id="PS50041">
    <property type="entry name" value="C_TYPE_LECTIN_2"/>
    <property type="match status" value="1"/>
</dbReference>
<proteinExistence type="predicted"/>
<evidence type="ECO:0000313" key="5">
    <source>
        <dbReference type="Ensembl" id="ENSPCEP00000004923.1"/>
    </source>
</evidence>
<dbReference type="InterPro" id="IPR050828">
    <property type="entry name" value="C-type_lectin/matrix_domain"/>
</dbReference>
<dbReference type="Ensembl" id="ENSPCET00000005094.1">
    <property type="protein sequence ID" value="ENSPCEP00000004923.1"/>
    <property type="gene ID" value="ENSPCEG00000003703.1"/>
</dbReference>
<dbReference type="InterPro" id="IPR016186">
    <property type="entry name" value="C-type_lectin-like/link_sf"/>
</dbReference>
<feature type="compositionally biased region" description="Polar residues" evidence="3">
    <location>
        <begin position="1"/>
        <end position="10"/>
    </location>
</feature>
<evidence type="ECO:0000259" key="4">
    <source>
        <dbReference type="PROSITE" id="PS50041"/>
    </source>
</evidence>